<sequence>MPVLEPSTLESGSEPNSQSIVESTSEPTSDDTHLPPIRDFTVPRDQDLHASLRLEIPEIQDSTDITTSPVIANPPRDWSCHECGFVTLTEETGRSHMFFRHYEHRLIREVREKEARTLERPEAWDKFIHDFWIPACTLLMISEEKYDCISLVGKSIKSNGGPRVLCTHLLEYF</sequence>
<accession>A0A1U7LPX7</accession>
<comment type="caution">
    <text evidence="2">The sequence shown here is derived from an EMBL/GenBank/DDBJ whole genome shotgun (WGS) entry which is preliminary data.</text>
</comment>
<protein>
    <submittedName>
        <fullName evidence="2">Uncharacterized protein</fullName>
    </submittedName>
</protein>
<gene>
    <name evidence="2" type="ORF">NEOLI_002951</name>
</gene>
<dbReference type="Proteomes" id="UP000186594">
    <property type="component" value="Unassembled WGS sequence"/>
</dbReference>
<evidence type="ECO:0000256" key="1">
    <source>
        <dbReference type="SAM" id="MobiDB-lite"/>
    </source>
</evidence>
<evidence type="ECO:0000313" key="2">
    <source>
        <dbReference type="EMBL" id="OLL24715.1"/>
    </source>
</evidence>
<reference evidence="2 3" key="1">
    <citation type="submission" date="2016-04" db="EMBL/GenBank/DDBJ databases">
        <title>Evolutionary innovation and constraint leading to complex multicellularity in the Ascomycota.</title>
        <authorList>
            <person name="Cisse O."/>
            <person name="Nguyen A."/>
            <person name="Hewitt D.A."/>
            <person name="Jedd G."/>
            <person name="Stajich J.E."/>
        </authorList>
    </citation>
    <scope>NUCLEOTIDE SEQUENCE [LARGE SCALE GENOMIC DNA]</scope>
    <source>
        <strain evidence="2 3">DAH-3</strain>
    </source>
</reference>
<dbReference type="EMBL" id="LXFE01000663">
    <property type="protein sequence ID" value="OLL24715.1"/>
    <property type="molecule type" value="Genomic_DNA"/>
</dbReference>
<dbReference type="AlphaFoldDB" id="A0A1U7LPX7"/>
<feature type="region of interest" description="Disordered" evidence="1">
    <location>
        <begin position="1"/>
        <end position="40"/>
    </location>
</feature>
<keyword evidence="3" id="KW-1185">Reference proteome</keyword>
<proteinExistence type="predicted"/>
<name>A0A1U7LPX7_NEOID</name>
<evidence type="ECO:0000313" key="3">
    <source>
        <dbReference type="Proteomes" id="UP000186594"/>
    </source>
</evidence>
<feature type="compositionally biased region" description="Polar residues" evidence="1">
    <location>
        <begin position="8"/>
        <end position="27"/>
    </location>
</feature>
<organism evidence="2 3">
    <name type="scientific">Neolecta irregularis (strain DAH-3)</name>
    <dbReference type="NCBI Taxonomy" id="1198029"/>
    <lineage>
        <taxon>Eukaryota</taxon>
        <taxon>Fungi</taxon>
        <taxon>Dikarya</taxon>
        <taxon>Ascomycota</taxon>
        <taxon>Taphrinomycotina</taxon>
        <taxon>Neolectales</taxon>
        <taxon>Neolectaceae</taxon>
        <taxon>Neolecta</taxon>
    </lineage>
</organism>